<keyword evidence="1" id="KW-0812">Transmembrane</keyword>
<accession>A0A812DA74</accession>
<keyword evidence="1" id="KW-1133">Transmembrane helix</keyword>
<gene>
    <name evidence="2" type="ORF">SPHA_49074</name>
</gene>
<dbReference type="AlphaFoldDB" id="A0A812DA74"/>
<feature type="transmembrane region" description="Helical" evidence="1">
    <location>
        <begin position="131"/>
        <end position="148"/>
    </location>
</feature>
<sequence>MFLHFFLFGFCLFFFFITPAYSFIVFIFINVIFYSLFLSFLPSDLFHLLIDISFLILLFCFFFFLLILLHFLFTFSYFRLFLLYIAFFFYCNLLLLHISYFFQSVFLLLLLPLFYLSLLLNSFAITFYPRLFFLSLALIYVFAFFPPSPSLSPRKARKLLAFPCLIRLGVYNKRSYTFAVISPFDSNRQRFLPLLSRLLIHHHCSPTRPDNLYV</sequence>
<evidence type="ECO:0000313" key="2">
    <source>
        <dbReference type="EMBL" id="CAE1291937.1"/>
    </source>
</evidence>
<feature type="transmembrane region" description="Helical" evidence="1">
    <location>
        <begin position="105"/>
        <end position="125"/>
    </location>
</feature>
<feature type="transmembrane region" description="Helical" evidence="1">
    <location>
        <begin position="6"/>
        <end position="33"/>
    </location>
</feature>
<evidence type="ECO:0000256" key="1">
    <source>
        <dbReference type="SAM" id="Phobius"/>
    </source>
</evidence>
<proteinExistence type="predicted"/>
<protein>
    <submittedName>
        <fullName evidence="2">Uncharacterized protein</fullName>
    </submittedName>
</protein>
<evidence type="ECO:0000313" key="3">
    <source>
        <dbReference type="Proteomes" id="UP000597762"/>
    </source>
</evidence>
<organism evidence="2 3">
    <name type="scientific">Acanthosepion pharaonis</name>
    <name type="common">Pharaoh cuttlefish</name>
    <name type="synonym">Sepia pharaonis</name>
    <dbReference type="NCBI Taxonomy" id="158019"/>
    <lineage>
        <taxon>Eukaryota</taxon>
        <taxon>Metazoa</taxon>
        <taxon>Spiralia</taxon>
        <taxon>Lophotrochozoa</taxon>
        <taxon>Mollusca</taxon>
        <taxon>Cephalopoda</taxon>
        <taxon>Coleoidea</taxon>
        <taxon>Decapodiformes</taxon>
        <taxon>Sepiida</taxon>
        <taxon>Sepiina</taxon>
        <taxon>Sepiidae</taxon>
        <taxon>Acanthosepion</taxon>
    </lineage>
</organism>
<keyword evidence="1" id="KW-0472">Membrane</keyword>
<feature type="transmembrane region" description="Helical" evidence="1">
    <location>
        <begin position="45"/>
        <end position="71"/>
    </location>
</feature>
<comment type="caution">
    <text evidence="2">The sequence shown here is derived from an EMBL/GenBank/DDBJ whole genome shotgun (WGS) entry which is preliminary data.</text>
</comment>
<feature type="transmembrane region" description="Helical" evidence="1">
    <location>
        <begin position="77"/>
        <end position="98"/>
    </location>
</feature>
<reference evidence="2" key="1">
    <citation type="submission" date="2021-01" db="EMBL/GenBank/DDBJ databases">
        <authorList>
            <person name="Li R."/>
            <person name="Bekaert M."/>
        </authorList>
    </citation>
    <scope>NUCLEOTIDE SEQUENCE</scope>
    <source>
        <strain evidence="2">Farmed</strain>
    </source>
</reference>
<dbReference type="Proteomes" id="UP000597762">
    <property type="component" value="Unassembled WGS sequence"/>
</dbReference>
<dbReference type="EMBL" id="CAHIKZ030002777">
    <property type="protein sequence ID" value="CAE1291937.1"/>
    <property type="molecule type" value="Genomic_DNA"/>
</dbReference>
<name>A0A812DA74_ACAPH</name>
<keyword evidence="3" id="KW-1185">Reference proteome</keyword>